<keyword evidence="1 4" id="KW-0489">Methyltransferase</keyword>
<evidence type="ECO:0000259" key="6">
    <source>
        <dbReference type="PROSITE" id="PS50926"/>
    </source>
</evidence>
<comment type="similarity">
    <text evidence="4">Belongs to the class I-like SAM-binding methyltransferase superfamily. RNA M5U methyltransferase family.</text>
</comment>
<dbReference type="PANTHER" id="PTHR11061:SF30">
    <property type="entry name" value="TRNA (URACIL(54)-C(5))-METHYLTRANSFERASE"/>
    <property type="match status" value="1"/>
</dbReference>
<keyword evidence="3 4" id="KW-0949">S-adenosyl-L-methionine</keyword>
<dbReference type="Gene3D" id="3.40.50.150">
    <property type="entry name" value="Vaccinia Virus protein VP39"/>
    <property type="match status" value="1"/>
</dbReference>
<evidence type="ECO:0000313" key="8">
    <source>
        <dbReference type="Proteomes" id="UP001597068"/>
    </source>
</evidence>
<evidence type="ECO:0000256" key="4">
    <source>
        <dbReference type="PROSITE-ProRule" id="PRU01024"/>
    </source>
</evidence>
<dbReference type="PANTHER" id="PTHR11061">
    <property type="entry name" value="RNA M5U METHYLTRANSFERASE"/>
    <property type="match status" value="1"/>
</dbReference>
<evidence type="ECO:0000256" key="3">
    <source>
        <dbReference type="ARBA" id="ARBA00022691"/>
    </source>
</evidence>
<evidence type="ECO:0000256" key="5">
    <source>
        <dbReference type="SAM" id="MobiDB-lite"/>
    </source>
</evidence>
<dbReference type="GO" id="GO:0008168">
    <property type="term" value="F:methyltransferase activity"/>
    <property type="evidence" value="ECO:0007669"/>
    <property type="project" value="UniProtKB-KW"/>
</dbReference>
<keyword evidence="8" id="KW-1185">Reference proteome</keyword>
<name>A0ABW3GBY2_9NOCA</name>
<reference evidence="8" key="1">
    <citation type="journal article" date="2019" name="Int. J. Syst. Evol. Microbiol.">
        <title>The Global Catalogue of Microorganisms (GCM) 10K type strain sequencing project: providing services to taxonomists for standard genome sequencing and annotation.</title>
        <authorList>
            <consortium name="The Broad Institute Genomics Platform"/>
            <consortium name="The Broad Institute Genome Sequencing Center for Infectious Disease"/>
            <person name="Wu L."/>
            <person name="Ma J."/>
        </authorList>
    </citation>
    <scope>NUCLEOTIDE SEQUENCE [LARGE SCALE GENOMIC DNA]</scope>
    <source>
        <strain evidence="8">CCUG 50873</strain>
    </source>
</reference>
<feature type="binding site" evidence="4">
    <location>
        <position position="310"/>
    </location>
    <ligand>
        <name>S-adenosyl-L-methionine</name>
        <dbReference type="ChEBI" id="CHEBI:59789"/>
    </ligand>
</feature>
<dbReference type="Proteomes" id="UP001597068">
    <property type="component" value="Unassembled WGS sequence"/>
</dbReference>
<dbReference type="InterPro" id="IPR002792">
    <property type="entry name" value="TRAM_dom"/>
</dbReference>
<dbReference type="InterPro" id="IPR029063">
    <property type="entry name" value="SAM-dependent_MTases_sf"/>
</dbReference>
<dbReference type="Gene3D" id="2.40.50.1070">
    <property type="match status" value="1"/>
</dbReference>
<comment type="caution">
    <text evidence="7">The sequence shown here is derived from an EMBL/GenBank/DDBJ whole genome shotgun (WGS) entry which is preliminary data.</text>
</comment>
<evidence type="ECO:0000256" key="2">
    <source>
        <dbReference type="ARBA" id="ARBA00022679"/>
    </source>
</evidence>
<feature type="compositionally biased region" description="Basic and acidic residues" evidence="5">
    <location>
        <begin position="195"/>
        <end position="205"/>
    </location>
</feature>
<dbReference type="EMBL" id="JBHTIL010000006">
    <property type="protein sequence ID" value="MFD0927814.1"/>
    <property type="molecule type" value="Genomic_DNA"/>
</dbReference>
<dbReference type="Gene3D" id="2.40.50.140">
    <property type="entry name" value="Nucleic acid-binding proteins"/>
    <property type="match status" value="1"/>
</dbReference>
<accession>A0ABW3GBY2</accession>
<feature type="binding site" evidence="4">
    <location>
        <position position="286"/>
    </location>
    <ligand>
        <name>S-adenosyl-L-methionine</name>
        <dbReference type="ChEBI" id="CHEBI:59789"/>
    </ligand>
</feature>
<sequence length="423" mass="43838">MTAPGIGDTVELDGLRAGNGGVMVGRHDGRVVFVRGALPDERVVARITDDRRSSYLSATVEEILESSDHRVPDRCAAATAGAGCCDLSHADDAGARAVKNQVIADLLGRIGGFDESVSSTVEMRTLTPTSAYRTRVRMPAAADGAAGNHVRSGDGVVTGARCAQPVPEILDAVGGRAWTPGAEVVAVRGDDGVVHLAERAPDTRTPRHSRSTRSRAQRSRARQSRTSVTPVEGGGVVHRRVGGRQWSVPVTGFWQAHVDGAAGYSALVAEMAAAHAPDARTAWDLYGGVGVFAGTLCDVLPSLEHVTVVESDAEAVAAARVTFADDHRVAAYRGPVAGAVRALPSPDVVVADPPRSGLGAEIVDAIAAARPSVIVHVGCDPAAAARDLGLFSRRGYVPARIVAVDAFGLTHHVEVVAALVSVD</sequence>
<dbReference type="SUPFAM" id="SSF53335">
    <property type="entry name" value="S-adenosyl-L-methionine-dependent methyltransferases"/>
    <property type="match status" value="1"/>
</dbReference>
<dbReference type="Pfam" id="PF01938">
    <property type="entry name" value="TRAM"/>
    <property type="match status" value="1"/>
</dbReference>
<dbReference type="SUPFAM" id="SSF50249">
    <property type="entry name" value="Nucleic acid-binding proteins"/>
    <property type="match status" value="1"/>
</dbReference>
<feature type="region of interest" description="Disordered" evidence="5">
    <location>
        <begin position="195"/>
        <end position="235"/>
    </location>
</feature>
<dbReference type="GO" id="GO:0032259">
    <property type="term" value="P:methylation"/>
    <property type="evidence" value="ECO:0007669"/>
    <property type="project" value="UniProtKB-KW"/>
</dbReference>
<feature type="compositionally biased region" description="Basic residues" evidence="5">
    <location>
        <begin position="206"/>
        <end position="223"/>
    </location>
</feature>
<keyword evidence="2 4" id="KW-0808">Transferase</keyword>
<organism evidence="7 8">
    <name type="scientific">Williamsia deligens</name>
    <dbReference type="NCBI Taxonomy" id="321325"/>
    <lineage>
        <taxon>Bacteria</taxon>
        <taxon>Bacillati</taxon>
        <taxon>Actinomycetota</taxon>
        <taxon>Actinomycetes</taxon>
        <taxon>Mycobacteriales</taxon>
        <taxon>Nocardiaceae</taxon>
        <taxon>Williamsia</taxon>
    </lineage>
</organism>
<evidence type="ECO:0000256" key="1">
    <source>
        <dbReference type="ARBA" id="ARBA00022603"/>
    </source>
</evidence>
<evidence type="ECO:0000313" key="7">
    <source>
        <dbReference type="EMBL" id="MFD0927814.1"/>
    </source>
</evidence>
<feature type="domain" description="TRAM" evidence="6">
    <location>
        <begin position="3"/>
        <end position="61"/>
    </location>
</feature>
<dbReference type="EC" id="2.1.1.-" evidence="7"/>
<feature type="active site" description="Nucleophile" evidence="4">
    <location>
        <position position="379"/>
    </location>
</feature>
<dbReference type="PROSITE" id="PS51687">
    <property type="entry name" value="SAM_MT_RNA_M5U"/>
    <property type="match status" value="1"/>
</dbReference>
<feature type="binding site" evidence="4">
    <location>
        <position position="255"/>
    </location>
    <ligand>
        <name>S-adenosyl-L-methionine</name>
        <dbReference type="ChEBI" id="CHEBI:59789"/>
    </ligand>
</feature>
<dbReference type="InterPro" id="IPR012340">
    <property type="entry name" value="NA-bd_OB-fold"/>
</dbReference>
<dbReference type="RefSeq" id="WP_253648279.1">
    <property type="nucleotide sequence ID" value="NZ_BAAAMO010000001.1"/>
</dbReference>
<proteinExistence type="inferred from homology"/>
<feature type="binding site" evidence="4">
    <location>
        <position position="352"/>
    </location>
    <ligand>
        <name>S-adenosyl-L-methionine</name>
        <dbReference type="ChEBI" id="CHEBI:59789"/>
    </ligand>
</feature>
<dbReference type="PROSITE" id="PS50926">
    <property type="entry name" value="TRAM"/>
    <property type="match status" value="1"/>
</dbReference>
<protein>
    <submittedName>
        <fullName evidence="7">Class I SAM-dependent RNA methyltransferase</fullName>
        <ecNumber evidence="7">2.1.1.-</ecNumber>
    </submittedName>
</protein>
<dbReference type="InterPro" id="IPR010280">
    <property type="entry name" value="U5_MeTrfase_fam"/>
</dbReference>
<gene>
    <name evidence="7" type="ORF">ACFQ04_18910</name>
</gene>